<accession>A0ABU2BMB4</accession>
<dbReference type="EMBL" id="JAVDYI010000001">
    <property type="protein sequence ID" value="MDR7359099.1"/>
    <property type="molecule type" value="Genomic_DNA"/>
</dbReference>
<dbReference type="Proteomes" id="UP001183817">
    <property type="component" value="Unassembled WGS sequence"/>
</dbReference>
<sequence>MDQSHGLPQVKHGLPGDFKTGRSAKAGLDV</sequence>
<feature type="region of interest" description="Disordered" evidence="1">
    <location>
        <begin position="1"/>
        <end position="30"/>
    </location>
</feature>
<reference evidence="2 3" key="1">
    <citation type="submission" date="2023-07" db="EMBL/GenBank/DDBJ databases">
        <title>Sequencing the genomes of 1000 actinobacteria strains.</title>
        <authorList>
            <person name="Klenk H.-P."/>
        </authorList>
    </citation>
    <scope>NUCLEOTIDE SEQUENCE [LARGE SCALE GENOMIC DNA]</scope>
    <source>
        <strain evidence="2 3">DSM 20167</strain>
    </source>
</reference>
<protein>
    <submittedName>
        <fullName evidence="2">Uncharacterized protein</fullName>
    </submittedName>
</protein>
<keyword evidence="3" id="KW-1185">Reference proteome</keyword>
<evidence type="ECO:0000256" key="1">
    <source>
        <dbReference type="SAM" id="MobiDB-lite"/>
    </source>
</evidence>
<proteinExistence type="predicted"/>
<organism evidence="2 3">
    <name type="scientific">Paeniglutamicibacter sulfureus</name>
    <dbReference type="NCBI Taxonomy" id="43666"/>
    <lineage>
        <taxon>Bacteria</taxon>
        <taxon>Bacillati</taxon>
        <taxon>Actinomycetota</taxon>
        <taxon>Actinomycetes</taxon>
        <taxon>Micrococcales</taxon>
        <taxon>Micrococcaceae</taxon>
        <taxon>Paeniglutamicibacter</taxon>
    </lineage>
</organism>
<gene>
    <name evidence="2" type="ORF">J2S64_002790</name>
</gene>
<name>A0ABU2BMB4_9MICC</name>
<evidence type="ECO:0000313" key="3">
    <source>
        <dbReference type="Proteomes" id="UP001183817"/>
    </source>
</evidence>
<evidence type="ECO:0000313" key="2">
    <source>
        <dbReference type="EMBL" id="MDR7359099.1"/>
    </source>
</evidence>
<comment type="caution">
    <text evidence="2">The sequence shown here is derived from an EMBL/GenBank/DDBJ whole genome shotgun (WGS) entry which is preliminary data.</text>
</comment>